<accession>A0ABR1EUA1</accession>
<dbReference type="InterPro" id="IPR036871">
    <property type="entry name" value="PX_dom_sf"/>
</dbReference>
<gene>
    <name evidence="1" type="primary">Necator_chrX.g25997</name>
    <name evidence="1" type="ORF">RB195_025831</name>
</gene>
<protein>
    <recommendedName>
        <fullName evidence="3">PX domain-containing protein</fullName>
    </recommendedName>
</protein>
<evidence type="ECO:0000313" key="2">
    <source>
        <dbReference type="Proteomes" id="UP001303046"/>
    </source>
</evidence>
<dbReference type="EMBL" id="JAVFWL010000006">
    <property type="protein sequence ID" value="KAK6766165.1"/>
    <property type="molecule type" value="Genomic_DNA"/>
</dbReference>
<dbReference type="Gene3D" id="3.30.1520.10">
    <property type="entry name" value="Phox-like domain"/>
    <property type="match status" value="1"/>
</dbReference>
<organism evidence="1 2">
    <name type="scientific">Necator americanus</name>
    <name type="common">Human hookworm</name>
    <dbReference type="NCBI Taxonomy" id="51031"/>
    <lineage>
        <taxon>Eukaryota</taxon>
        <taxon>Metazoa</taxon>
        <taxon>Ecdysozoa</taxon>
        <taxon>Nematoda</taxon>
        <taxon>Chromadorea</taxon>
        <taxon>Rhabditida</taxon>
        <taxon>Rhabditina</taxon>
        <taxon>Rhabditomorpha</taxon>
        <taxon>Strongyloidea</taxon>
        <taxon>Ancylostomatidae</taxon>
        <taxon>Bunostominae</taxon>
        <taxon>Necator</taxon>
    </lineage>
</organism>
<comment type="caution">
    <text evidence="1">The sequence shown here is derived from an EMBL/GenBank/DDBJ whole genome shotgun (WGS) entry which is preliminary data.</text>
</comment>
<dbReference type="SUPFAM" id="SSF64268">
    <property type="entry name" value="PX domain"/>
    <property type="match status" value="1"/>
</dbReference>
<name>A0ABR1EUA1_NECAM</name>
<evidence type="ECO:0000313" key="1">
    <source>
        <dbReference type="EMBL" id="KAK6766165.1"/>
    </source>
</evidence>
<evidence type="ECO:0008006" key="3">
    <source>
        <dbReference type="Google" id="ProtNLM"/>
    </source>
</evidence>
<proteinExistence type="predicted"/>
<sequence>MRKPSSVTCDIVTTGEKKTLFALRIDGGPSIRKKMEDFEKLYNKFKDYLPASTASPPKKKLLQAEAKLQEKRRQWIIAMSQTLLTNQNSKKLSQNQRRLEVDD</sequence>
<reference evidence="1 2" key="1">
    <citation type="submission" date="2023-08" db="EMBL/GenBank/DDBJ databases">
        <title>A Necator americanus chromosomal reference genome.</title>
        <authorList>
            <person name="Ilik V."/>
            <person name="Petrzelkova K.J."/>
            <person name="Pardy F."/>
            <person name="Fuh T."/>
            <person name="Niatou-Singa F.S."/>
            <person name="Gouil Q."/>
            <person name="Baker L."/>
            <person name="Ritchie M.E."/>
            <person name="Jex A.R."/>
            <person name="Gazzola D."/>
            <person name="Li H."/>
            <person name="Toshio Fujiwara R."/>
            <person name="Zhan B."/>
            <person name="Aroian R.V."/>
            <person name="Pafco B."/>
            <person name="Schwarz E.M."/>
        </authorList>
    </citation>
    <scope>NUCLEOTIDE SEQUENCE [LARGE SCALE GENOMIC DNA]</scope>
    <source>
        <strain evidence="1 2">Aroian</strain>
        <tissue evidence="1">Whole animal</tissue>
    </source>
</reference>
<dbReference type="Proteomes" id="UP001303046">
    <property type="component" value="Unassembled WGS sequence"/>
</dbReference>
<keyword evidence="2" id="KW-1185">Reference proteome</keyword>